<dbReference type="OrthoDB" id="25725at10239"/>
<protein>
    <submittedName>
        <fullName evidence="1">Uncharacterized protein</fullName>
    </submittedName>
</protein>
<sequence>MTRYVVTARMMFSNREDALKAASMIDGHEYYIGNTDPVTFDGVMSTEVVVDEV</sequence>
<dbReference type="KEGG" id="vg:18502803"/>
<gene>
    <name evidence="1" type="primary">41</name>
    <name evidence="1" type="ORF">PBI_EAGLEEYE_41</name>
</gene>
<reference evidence="1 2" key="1">
    <citation type="submission" date="2013-11" db="EMBL/GenBank/DDBJ databases">
        <authorList>
            <person name="Awa H."/>
            <person name="Bernal J.T."/>
            <person name="Coelho R.E."/>
            <person name="Culpepper S.C."/>
            <person name="Devaraju V.S."/>
            <person name="Higgins R.T."/>
            <person name="Husein A.J."/>
            <person name="Johnston E.M."/>
            <person name="Jung J.A."/>
            <person name="Kanani-Hendijani T.A."/>
            <person name="Knapp R.E."/>
            <person name="Lepiocha N."/>
            <person name="McCarter A.J."/>
            <person name="Merlau P.R."/>
            <person name="Monfared M.S."/>
            <person name="Olney H.P."/>
            <person name="Pineda M.R."/>
            <person name="Pizzini S.E."/>
            <person name="Roberson D.J."/>
            <person name="Rodriguez J."/>
            <person name="Simpson N.A."/>
            <person name="Stevens S.C."/>
            <person name="Stroub-Tahmassi C.A."/>
            <person name="Syed N."/>
            <person name="Torres S.E."/>
            <person name="Townsend C.W."/>
            <person name="White X.E."/>
            <person name="Willette C.E."/>
            <person name="Deming K.E."/>
            <person name="Simon S.E."/>
            <person name="Benjamin R.C."/>
            <person name="Hughes L.E."/>
            <person name="Hale R.H."/>
            <person name="Lamson-Kim T."/>
            <person name="Visi D.H."/>
            <person name="Allen M.S."/>
            <person name="Bradley K.W."/>
            <person name="Clarke D.Q."/>
            <person name="Lewis M.F."/>
            <person name="Barker L.P."/>
            <person name="Bailey C."/>
            <person name="Asai D.J."/>
            <person name="Garber M.L."/>
            <person name="Bowman C.A."/>
            <person name="Russell D.A."/>
            <person name="Pope W.H."/>
            <person name="Jacobs-Sera D."/>
            <person name="Hendrix R.W."/>
            <person name="Hatfull G.F."/>
        </authorList>
    </citation>
    <scope>NUCLEOTIDE SEQUENCE [LARGE SCALE GENOMIC DNA]</scope>
</reference>
<dbReference type="RefSeq" id="YP_009005783.1">
    <property type="nucleotide sequence ID" value="NC_023564.1"/>
</dbReference>
<name>W0LJ59_9CAUD</name>
<proteinExistence type="predicted"/>
<accession>W0LJ59</accession>
<dbReference type="Proteomes" id="UP000019119">
    <property type="component" value="Segment"/>
</dbReference>
<dbReference type="GeneID" id="18502803"/>
<organism evidence="1 2">
    <name type="scientific">Mycobacterium phage EagleEye</name>
    <dbReference type="NCBI Taxonomy" id="1429759"/>
    <lineage>
        <taxon>Viruses</taxon>
        <taxon>Duplodnaviria</taxon>
        <taxon>Heunggongvirae</taxon>
        <taxon>Uroviricota</taxon>
        <taxon>Caudoviricetes</taxon>
        <taxon>Eagleeyevirus</taxon>
        <taxon>Eagleeyevirus eagleeye</taxon>
    </lineage>
</organism>
<dbReference type="EMBL" id="KF861510">
    <property type="protein sequence ID" value="AHG23821.1"/>
    <property type="molecule type" value="Genomic_DNA"/>
</dbReference>
<evidence type="ECO:0000313" key="2">
    <source>
        <dbReference type="Proteomes" id="UP000019119"/>
    </source>
</evidence>
<evidence type="ECO:0000313" key="1">
    <source>
        <dbReference type="EMBL" id="AHG23821.1"/>
    </source>
</evidence>
<keyword evidence="2" id="KW-1185">Reference proteome</keyword>